<reference evidence="1" key="2">
    <citation type="journal article" date="2023" name="IMA Fungus">
        <title>Comparative genomic study of the Penicillium genus elucidates a diverse pangenome and 15 lateral gene transfer events.</title>
        <authorList>
            <person name="Petersen C."/>
            <person name="Sorensen T."/>
            <person name="Nielsen M.R."/>
            <person name="Sondergaard T.E."/>
            <person name="Sorensen J.L."/>
            <person name="Fitzpatrick D.A."/>
            <person name="Frisvad J.C."/>
            <person name="Nielsen K.L."/>
        </authorList>
    </citation>
    <scope>NUCLEOTIDE SEQUENCE</scope>
    <source>
        <strain evidence="1">IBT 19713</strain>
    </source>
</reference>
<evidence type="ECO:0000313" key="2">
    <source>
        <dbReference type="Proteomes" id="UP001150941"/>
    </source>
</evidence>
<accession>A0A9W9NPD1</accession>
<dbReference type="Proteomes" id="UP001150941">
    <property type="component" value="Unassembled WGS sequence"/>
</dbReference>
<comment type="caution">
    <text evidence="1">The sequence shown here is derived from an EMBL/GenBank/DDBJ whole genome shotgun (WGS) entry which is preliminary data.</text>
</comment>
<sequence>MRPSGPRCWITPGIASECVQDTNIWPPIRQLSWESGVSHPGSDEQTRVAHLPPFTDWVEYAGVLRFMIHILTAGA</sequence>
<keyword evidence="2" id="KW-1185">Reference proteome</keyword>
<dbReference type="EMBL" id="JAPQKS010000006">
    <property type="protein sequence ID" value="KAJ5223705.1"/>
    <property type="molecule type" value="Genomic_DNA"/>
</dbReference>
<evidence type="ECO:0000313" key="1">
    <source>
        <dbReference type="EMBL" id="KAJ5223705.1"/>
    </source>
</evidence>
<protein>
    <submittedName>
        <fullName evidence="1">Uncharacterized protein</fullName>
    </submittedName>
</protein>
<proteinExistence type="predicted"/>
<name>A0A9W9NPD1_9EURO</name>
<reference evidence="1" key="1">
    <citation type="submission" date="2022-11" db="EMBL/GenBank/DDBJ databases">
        <authorList>
            <person name="Petersen C."/>
        </authorList>
    </citation>
    <scope>NUCLEOTIDE SEQUENCE</scope>
    <source>
        <strain evidence="1">IBT 19713</strain>
    </source>
</reference>
<dbReference type="AlphaFoldDB" id="A0A9W9NPD1"/>
<organism evidence="1 2">
    <name type="scientific">Penicillium chermesinum</name>
    <dbReference type="NCBI Taxonomy" id="63820"/>
    <lineage>
        <taxon>Eukaryota</taxon>
        <taxon>Fungi</taxon>
        <taxon>Dikarya</taxon>
        <taxon>Ascomycota</taxon>
        <taxon>Pezizomycotina</taxon>
        <taxon>Eurotiomycetes</taxon>
        <taxon>Eurotiomycetidae</taxon>
        <taxon>Eurotiales</taxon>
        <taxon>Aspergillaceae</taxon>
        <taxon>Penicillium</taxon>
    </lineage>
</organism>
<dbReference type="GeneID" id="83204846"/>
<gene>
    <name evidence="1" type="ORF">N7468_008247</name>
</gene>
<dbReference type="RefSeq" id="XP_058327888.1">
    <property type="nucleotide sequence ID" value="XM_058477543.1"/>
</dbReference>